<dbReference type="EMBL" id="ASPP01014988">
    <property type="protein sequence ID" value="ETO18402.1"/>
    <property type="molecule type" value="Genomic_DNA"/>
</dbReference>
<name>X6MY68_RETFI</name>
<dbReference type="Proteomes" id="UP000023152">
    <property type="component" value="Unassembled WGS sequence"/>
</dbReference>
<protein>
    <submittedName>
        <fullName evidence="1">Uncharacterized protein</fullName>
    </submittedName>
</protein>
<sequence length="268" mass="31255">MVSSPSLVPNQRHYPMILSANHPIVLYFDKKLQLMTLSSSYFHSKIITPLIIRYPFHFQRSYFVLHHKDWNENNFMMRMAKCGGNINSLYPFPYVMKRTGDSDINGQESDEMNAINIQTNNENNYNNLNAINTANNNVNHNDTNNNQMAVHRINEKGLQTGPKNVQSYNFLEYSRKMEDPRFKVKRYKADHSSLSRALAPSLHRDCVKSVMRLIPRDAVQRQLKDEVNSFGFTALMNAFLFQYDIGIIRLFAPKHPDFAYWEIVEPNV</sequence>
<reference evidence="1 2" key="1">
    <citation type="journal article" date="2013" name="Curr. Biol.">
        <title>The Genome of the Foraminiferan Reticulomyxa filosa.</title>
        <authorList>
            <person name="Glockner G."/>
            <person name="Hulsmann N."/>
            <person name="Schleicher M."/>
            <person name="Noegel A.A."/>
            <person name="Eichinger L."/>
            <person name="Gallinger C."/>
            <person name="Pawlowski J."/>
            <person name="Sierra R."/>
            <person name="Euteneuer U."/>
            <person name="Pillet L."/>
            <person name="Moustafa A."/>
            <person name="Platzer M."/>
            <person name="Groth M."/>
            <person name="Szafranski K."/>
            <person name="Schliwa M."/>
        </authorList>
    </citation>
    <scope>NUCLEOTIDE SEQUENCE [LARGE SCALE GENOMIC DNA]</scope>
</reference>
<gene>
    <name evidence="1" type="ORF">RFI_18863</name>
</gene>
<keyword evidence="2" id="KW-1185">Reference proteome</keyword>
<accession>X6MY68</accession>
<comment type="caution">
    <text evidence="1">The sequence shown here is derived from an EMBL/GenBank/DDBJ whole genome shotgun (WGS) entry which is preliminary data.</text>
</comment>
<evidence type="ECO:0000313" key="2">
    <source>
        <dbReference type="Proteomes" id="UP000023152"/>
    </source>
</evidence>
<proteinExistence type="predicted"/>
<organism evidence="1 2">
    <name type="scientific">Reticulomyxa filosa</name>
    <dbReference type="NCBI Taxonomy" id="46433"/>
    <lineage>
        <taxon>Eukaryota</taxon>
        <taxon>Sar</taxon>
        <taxon>Rhizaria</taxon>
        <taxon>Retaria</taxon>
        <taxon>Foraminifera</taxon>
        <taxon>Monothalamids</taxon>
        <taxon>Reticulomyxidae</taxon>
        <taxon>Reticulomyxa</taxon>
    </lineage>
</organism>
<evidence type="ECO:0000313" key="1">
    <source>
        <dbReference type="EMBL" id="ETO18402.1"/>
    </source>
</evidence>
<dbReference type="AlphaFoldDB" id="X6MY68"/>